<proteinExistence type="predicted"/>
<accession>W0V1B8</accession>
<dbReference type="EMBL" id="HG322949">
    <property type="protein sequence ID" value="CDG81410.1"/>
    <property type="molecule type" value="Genomic_DNA"/>
</dbReference>
<dbReference type="KEGG" id="jag:GJA_751"/>
<keyword evidence="2" id="KW-1185">Reference proteome</keyword>
<evidence type="ECO:0000313" key="1">
    <source>
        <dbReference type="EMBL" id="CDG81410.1"/>
    </source>
</evidence>
<reference evidence="1 2" key="1">
    <citation type="journal article" date="2015" name="Genome Announc.">
        <title>Genome Sequence of Mushroom Soft-Rot Pathogen Janthinobacterium agaricidamnosum.</title>
        <authorList>
            <person name="Graupner K."/>
            <person name="Lackner G."/>
            <person name="Hertweck C."/>
        </authorList>
    </citation>
    <scope>NUCLEOTIDE SEQUENCE [LARGE SCALE GENOMIC DNA]</scope>
    <source>
        <strain evidence="2">NBRC 102515 / DSM 9628</strain>
    </source>
</reference>
<dbReference type="AlphaFoldDB" id="W0V1B8"/>
<organism evidence="1 2">
    <name type="scientific">Janthinobacterium agaricidamnosum NBRC 102515 = DSM 9628</name>
    <dbReference type="NCBI Taxonomy" id="1349767"/>
    <lineage>
        <taxon>Bacteria</taxon>
        <taxon>Pseudomonadati</taxon>
        <taxon>Pseudomonadota</taxon>
        <taxon>Betaproteobacteria</taxon>
        <taxon>Burkholderiales</taxon>
        <taxon>Oxalobacteraceae</taxon>
        <taxon>Janthinobacterium</taxon>
    </lineage>
</organism>
<dbReference type="GO" id="GO:0016740">
    <property type="term" value="F:transferase activity"/>
    <property type="evidence" value="ECO:0007669"/>
    <property type="project" value="UniProtKB-KW"/>
</dbReference>
<dbReference type="Proteomes" id="UP000027604">
    <property type="component" value="Chromosome I"/>
</dbReference>
<sequence>MGMMTNAFDDTQLLRSEIAAAAARLIAQDGADYATAKRKAARQILGDVQPALQVLPDNTQIEHEVRLYNALFLSDSQPARLFQLRTIALQVMQGLQQFHPLISGAVLNGTAGPHDEIYLQLFAESAKEVQIFLLNKKMTIDISETPHFKGPRYDAVETVSFLWQKEGVHAALYELDDLRGARKLKADGKMQRTDMAGLRALLSGAPDDSHNIE</sequence>
<protein>
    <submittedName>
        <fullName evidence="1">Nucleotidyltransferase domain protein</fullName>
    </submittedName>
</protein>
<gene>
    <name evidence="1" type="ORF">GJA_751</name>
</gene>
<name>W0V1B8_9BURK</name>
<evidence type="ECO:0000313" key="2">
    <source>
        <dbReference type="Proteomes" id="UP000027604"/>
    </source>
</evidence>
<dbReference type="PATRIC" id="fig|1349767.4.peg.2460"/>
<dbReference type="STRING" id="1349767.GJA_751"/>
<dbReference type="eggNOG" id="COG1418">
    <property type="taxonomic scope" value="Bacteria"/>
</dbReference>
<dbReference type="HOGENOM" id="CLU_086367_0_0_4"/>
<keyword evidence="1" id="KW-0808">Transferase</keyword>